<feature type="domain" description="Prephenate/arogenate dehydrogenase" evidence="2">
    <location>
        <begin position="1"/>
        <end position="70"/>
    </location>
</feature>
<sequence length="70" mass="7482">STKAEIVAAAEEALKEKTIRFIGAHPMAGSHKSGASAADVNLFENAYYIFTPSHLTKDDTIAEMEDLLSG</sequence>
<feature type="non-terminal residue" evidence="3">
    <location>
        <position position="1"/>
    </location>
</feature>
<dbReference type="PANTHER" id="PTHR21363">
    <property type="entry name" value="PREPHENATE DEHYDROGENASE"/>
    <property type="match status" value="1"/>
</dbReference>
<keyword evidence="1" id="KW-0560">Oxidoreductase</keyword>
<dbReference type="SUPFAM" id="SSF51735">
    <property type="entry name" value="NAD(P)-binding Rossmann-fold domains"/>
    <property type="match status" value="1"/>
</dbReference>
<dbReference type="GO" id="GO:0004665">
    <property type="term" value="F:prephenate dehydrogenase (NADP+) activity"/>
    <property type="evidence" value="ECO:0007669"/>
    <property type="project" value="InterPro"/>
</dbReference>
<evidence type="ECO:0000256" key="1">
    <source>
        <dbReference type="ARBA" id="ARBA00023002"/>
    </source>
</evidence>
<name>W1YPM5_9ZZZZ</name>
<reference evidence="3" key="1">
    <citation type="submission" date="2013-12" db="EMBL/GenBank/DDBJ databases">
        <title>A Varibaculum cambriense genome reconstructed from a premature infant gut community with otherwise low bacterial novelty that shifts toward anaerobic metabolism during the third week of life.</title>
        <authorList>
            <person name="Brown C.T."/>
            <person name="Sharon I."/>
            <person name="Thomas B.C."/>
            <person name="Castelle C.J."/>
            <person name="Morowitz M.J."/>
            <person name="Banfield J.F."/>
        </authorList>
    </citation>
    <scope>NUCLEOTIDE SEQUENCE</scope>
</reference>
<dbReference type="GO" id="GO:0008977">
    <property type="term" value="F:prephenate dehydrogenase (NAD+) activity"/>
    <property type="evidence" value="ECO:0007669"/>
    <property type="project" value="InterPro"/>
</dbReference>
<feature type="non-terminal residue" evidence="3">
    <location>
        <position position="70"/>
    </location>
</feature>
<dbReference type="Gene3D" id="3.40.50.720">
    <property type="entry name" value="NAD(P)-binding Rossmann-like Domain"/>
    <property type="match status" value="1"/>
</dbReference>
<protein>
    <submittedName>
        <fullName evidence="3">Prephenate dehydrogenase</fullName>
    </submittedName>
</protein>
<dbReference type="InterPro" id="IPR046826">
    <property type="entry name" value="PDH_N"/>
</dbReference>
<dbReference type="EMBL" id="AZMM01001475">
    <property type="protein sequence ID" value="ETJ44528.1"/>
    <property type="molecule type" value="Genomic_DNA"/>
</dbReference>
<dbReference type="AlphaFoldDB" id="W1YPM5"/>
<evidence type="ECO:0000259" key="2">
    <source>
        <dbReference type="PROSITE" id="PS51176"/>
    </source>
</evidence>
<dbReference type="InterPro" id="IPR036291">
    <property type="entry name" value="NAD(P)-bd_dom_sf"/>
</dbReference>
<dbReference type="GO" id="GO:0006571">
    <property type="term" value="P:tyrosine biosynthetic process"/>
    <property type="evidence" value="ECO:0007669"/>
    <property type="project" value="InterPro"/>
</dbReference>
<comment type="caution">
    <text evidence="3">The sequence shown here is derived from an EMBL/GenBank/DDBJ whole genome shotgun (WGS) entry which is preliminary data.</text>
</comment>
<evidence type="ECO:0000313" key="3">
    <source>
        <dbReference type="EMBL" id="ETJ44528.1"/>
    </source>
</evidence>
<dbReference type="InterPro" id="IPR003099">
    <property type="entry name" value="Prephen_DH"/>
</dbReference>
<dbReference type="GO" id="GO:0070403">
    <property type="term" value="F:NAD+ binding"/>
    <property type="evidence" value="ECO:0007669"/>
    <property type="project" value="InterPro"/>
</dbReference>
<organism evidence="3">
    <name type="scientific">human gut metagenome</name>
    <dbReference type="NCBI Taxonomy" id="408170"/>
    <lineage>
        <taxon>unclassified sequences</taxon>
        <taxon>metagenomes</taxon>
        <taxon>organismal metagenomes</taxon>
    </lineage>
</organism>
<accession>W1YPM5</accession>
<dbReference type="PANTHER" id="PTHR21363:SF0">
    <property type="entry name" value="PREPHENATE DEHYDROGENASE [NADP(+)]"/>
    <property type="match status" value="1"/>
</dbReference>
<dbReference type="Pfam" id="PF02153">
    <property type="entry name" value="PDH_N"/>
    <property type="match status" value="1"/>
</dbReference>
<dbReference type="PROSITE" id="PS51176">
    <property type="entry name" value="PDH_ADH"/>
    <property type="match status" value="1"/>
</dbReference>
<proteinExistence type="predicted"/>
<dbReference type="InterPro" id="IPR050812">
    <property type="entry name" value="Preph/Arog_dehydrog"/>
</dbReference>
<gene>
    <name evidence="3" type="ORF">Q604_UNBC01475G0001</name>
</gene>